<dbReference type="InterPro" id="IPR000718">
    <property type="entry name" value="Peptidase_M13"/>
</dbReference>
<organism evidence="2 3">
    <name type="scientific">Geodia barretti</name>
    <name type="common">Barrett's horny sponge</name>
    <dbReference type="NCBI Taxonomy" id="519541"/>
    <lineage>
        <taxon>Eukaryota</taxon>
        <taxon>Metazoa</taxon>
        <taxon>Porifera</taxon>
        <taxon>Demospongiae</taxon>
        <taxon>Heteroscleromorpha</taxon>
        <taxon>Tetractinellida</taxon>
        <taxon>Astrophorina</taxon>
        <taxon>Geodiidae</taxon>
        <taxon>Geodia</taxon>
    </lineage>
</organism>
<dbReference type="Proteomes" id="UP001174909">
    <property type="component" value="Unassembled WGS sequence"/>
</dbReference>
<dbReference type="SUPFAM" id="SSF55486">
    <property type="entry name" value="Metalloproteases ('zincins'), catalytic domain"/>
    <property type="match status" value="1"/>
</dbReference>
<dbReference type="GO" id="GO:0005886">
    <property type="term" value="C:plasma membrane"/>
    <property type="evidence" value="ECO:0007669"/>
    <property type="project" value="TreeGrafter"/>
</dbReference>
<reference evidence="2" key="1">
    <citation type="submission" date="2023-03" db="EMBL/GenBank/DDBJ databases">
        <authorList>
            <person name="Steffen K."/>
            <person name="Cardenas P."/>
        </authorList>
    </citation>
    <scope>NUCLEOTIDE SEQUENCE</scope>
</reference>
<dbReference type="AlphaFoldDB" id="A0AA35X8Y3"/>
<dbReference type="InterPro" id="IPR024079">
    <property type="entry name" value="MetalloPept_cat_dom_sf"/>
</dbReference>
<protein>
    <submittedName>
        <fullName evidence="2">Endothelin-converting enzyme 1</fullName>
    </submittedName>
</protein>
<dbReference type="Pfam" id="PF01431">
    <property type="entry name" value="Peptidase_M13"/>
    <property type="match status" value="1"/>
</dbReference>
<gene>
    <name evidence="2" type="ORF">GBAR_LOCUS24341</name>
</gene>
<proteinExistence type="predicted"/>
<dbReference type="GO" id="GO:0004222">
    <property type="term" value="F:metalloendopeptidase activity"/>
    <property type="evidence" value="ECO:0007669"/>
    <property type="project" value="InterPro"/>
</dbReference>
<evidence type="ECO:0000313" key="2">
    <source>
        <dbReference type="EMBL" id="CAI8043856.1"/>
    </source>
</evidence>
<dbReference type="EMBL" id="CASHTH010003361">
    <property type="protein sequence ID" value="CAI8043856.1"/>
    <property type="molecule type" value="Genomic_DNA"/>
</dbReference>
<dbReference type="Gene3D" id="3.40.390.10">
    <property type="entry name" value="Collagenase (Catalytic Domain)"/>
    <property type="match status" value="1"/>
</dbReference>
<keyword evidence="3" id="KW-1185">Reference proteome</keyword>
<name>A0AA35X8Y3_GEOBA</name>
<dbReference type="GO" id="GO:0016485">
    <property type="term" value="P:protein processing"/>
    <property type="evidence" value="ECO:0007669"/>
    <property type="project" value="TreeGrafter"/>
</dbReference>
<sequence>MWWSQTAVDTFNDRAKCFVDQYSQYGLFGISVDGNSTLGENIADNGGIRASYNAYKKIARESMNLPGLTDFTDDQLFFIAFGQLWCSYSTETSFRAAIAVDEHSPGEFRNIGTLSNYEEFSEAFNCPAESSMNPPEKCVLW</sequence>
<dbReference type="InterPro" id="IPR018497">
    <property type="entry name" value="Peptidase_M13_C"/>
</dbReference>
<feature type="domain" description="Peptidase M13 C-terminal" evidence="1">
    <location>
        <begin position="2"/>
        <end position="138"/>
    </location>
</feature>
<accession>A0AA35X8Y3</accession>
<dbReference type="PANTHER" id="PTHR11733">
    <property type="entry name" value="ZINC METALLOPROTEASE FAMILY M13 NEPRILYSIN-RELATED"/>
    <property type="match status" value="1"/>
</dbReference>
<evidence type="ECO:0000259" key="1">
    <source>
        <dbReference type="Pfam" id="PF01431"/>
    </source>
</evidence>
<dbReference type="PROSITE" id="PS51885">
    <property type="entry name" value="NEPRILYSIN"/>
    <property type="match status" value="1"/>
</dbReference>
<comment type="caution">
    <text evidence="2">The sequence shown here is derived from an EMBL/GenBank/DDBJ whole genome shotgun (WGS) entry which is preliminary data.</text>
</comment>
<dbReference type="PANTHER" id="PTHR11733:SF232">
    <property type="entry name" value="NEPRILYSIN METALLOPEPTIDASE FAMILY"/>
    <property type="match status" value="1"/>
</dbReference>
<evidence type="ECO:0000313" key="3">
    <source>
        <dbReference type="Proteomes" id="UP001174909"/>
    </source>
</evidence>